<feature type="region of interest" description="Disordered" evidence="9">
    <location>
        <begin position="31"/>
        <end position="61"/>
    </location>
</feature>
<feature type="region of interest" description="Disordered" evidence="9">
    <location>
        <begin position="109"/>
        <end position="143"/>
    </location>
</feature>
<keyword evidence="13" id="KW-1185">Reference proteome</keyword>
<dbReference type="Pfam" id="PF18499">
    <property type="entry name" value="Cue1_U7BR"/>
    <property type="match status" value="1"/>
</dbReference>
<gene>
    <name evidence="12" type="ORF">HG536_0H00830</name>
</gene>
<evidence type="ECO:0000256" key="8">
    <source>
        <dbReference type="ARBA" id="ARBA00072899"/>
    </source>
</evidence>
<dbReference type="GO" id="GO:0043130">
    <property type="term" value="F:ubiquitin binding"/>
    <property type="evidence" value="ECO:0007669"/>
    <property type="project" value="InterPro"/>
</dbReference>
<keyword evidence="2 10" id="KW-0812">Transmembrane</keyword>
<dbReference type="CDD" id="cd14424">
    <property type="entry name" value="CUE_Cue1p_like"/>
    <property type="match status" value="1"/>
</dbReference>
<dbReference type="InterPro" id="IPR003892">
    <property type="entry name" value="CUE"/>
</dbReference>
<proteinExistence type="inferred from homology"/>
<evidence type="ECO:0000256" key="6">
    <source>
        <dbReference type="ARBA" id="ARBA00023136"/>
    </source>
</evidence>
<dbReference type="EMBL" id="CP059253">
    <property type="protein sequence ID" value="QLL34708.1"/>
    <property type="molecule type" value="Genomic_DNA"/>
</dbReference>
<dbReference type="Gene3D" id="1.10.287.4310">
    <property type="match status" value="1"/>
</dbReference>
<accession>A0A7G3ZMH2</accession>
<keyword evidence="4" id="KW-0256">Endoplasmic reticulum</keyword>
<evidence type="ECO:0000256" key="4">
    <source>
        <dbReference type="ARBA" id="ARBA00022824"/>
    </source>
</evidence>
<name>A0A7G3ZMH2_9SACH</name>
<dbReference type="RefSeq" id="XP_037141382.1">
    <property type="nucleotide sequence ID" value="XM_037285486.1"/>
</dbReference>
<evidence type="ECO:0000256" key="7">
    <source>
        <dbReference type="ARBA" id="ARBA00061383"/>
    </source>
</evidence>
<comment type="similarity">
    <text evidence="7">Belongs to the CUE1 family.</text>
</comment>
<dbReference type="Gene3D" id="1.10.8.10">
    <property type="entry name" value="DNA helicase RuvA subunit, C-terminal domain"/>
    <property type="match status" value="1"/>
</dbReference>
<evidence type="ECO:0000256" key="9">
    <source>
        <dbReference type="SAM" id="MobiDB-lite"/>
    </source>
</evidence>
<dbReference type="InterPro" id="IPR041158">
    <property type="entry name" value="Cue1_U7BR"/>
</dbReference>
<evidence type="ECO:0000256" key="1">
    <source>
        <dbReference type="ARBA" id="ARBA00004389"/>
    </source>
</evidence>
<evidence type="ECO:0000256" key="3">
    <source>
        <dbReference type="ARBA" id="ARBA00022786"/>
    </source>
</evidence>
<dbReference type="GeneID" id="59327974"/>
<protein>
    <recommendedName>
        <fullName evidence="8">Coupling of ubiquitin conjugation to ER degradation protein 1</fullName>
    </recommendedName>
</protein>
<dbReference type="AlphaFoldDB" id="A0A7G3ZMH2"/>
<dbReference type="OrthoDB" id="3824970at2759"/>
<dbReference type="GO" id="GO:0005789">
    <property type="term" value="C:endoplasmic reticulum membrane"/>
    <property type="evidence" value="ECO:0007669"/>
    <property type="project" value="UniProtKB-SubCell"/>
</dbReference>
<evidence type="ECO:0000256" key="10">
    <source>
        <dbReference type="SAM" id="Phobius"/>
    </source>
</evidence>
<dbReference type="Proteomes" id="UP000515788">
    <property type="component" value="Chromosome 8"/>
</dbReference>
<organism evidence="12 13">
    <name type="scientific">Torulaspora globosa</name>
    <dbReference type="NCBI Taxonomy" id="48254"/>
    <lineage>
        <taxon>Eukaryota</taxon>
        <taxon>Fungi</taxon>
        <taxon>Dikarya</taxon>
        <taxon>Ascomycota</taxon>
        <taxon>Saccharomycotina</taxon>
        <taxon>Saccharomycetes</taxon>
        <taxon>Saccharomycetales</taxon>
        <taxon>Saccharomycetaceae</taxon>
        <taxon>Torulaspora</taxon>
    </lineage>
</organism>
<dbReference type="PROSITE" id="PS51140">
    <property type="entry name" value="CUE"/>
    <property type="match status" value="1"/>
</dbReference>
<feature type="domain" description="CUE" evidence="11">
    <location>
        <begin position="68"/>
        <end position="110"/>
    </location>
</feature>
<keyword evidence="6 10" id="KW-0472">Membrane</keyword>
<dbReference type="KEGG" id="tgb:HG536_0H00830"/>
<feature type="compositionally biased region" description="Basic and acidic residues" evidence="9">
    <location>
        <begin position="130"/>
        <end position="143"/>
    </location>
</feature>
<keyword evidence="3" id="KW-0833">Ubl conjugation pathway</keyword>
<evidence type="ECO:0000313" key="12">
    <source>
        <dbReference type="EMBL" id="QLL34708.1"/>
    </source>
</evidence>
<reference evidence="12 13" key="1">
    <citation type="submission" date="2020-06" db="EMBL/GenBank/DDBJ databases">
        <title>The yeast mating-type switching endonuclease HO is a domesticated member of an unorthodox homing genetic element family.</title>
        <authorList>
            <person name="Coughlan A.Y."/>
            <person name="Lombardi L."/>
            <person name="Braun-Galleani S."/>
            <person name="Martos A.R."/>
            <person name="Galeote V."/>
            <person name="Bigey F."/>
            <person name="Dequin S."/>
            <person name="Byrne K.P."/>
            <person name="Wolfe K.H."/>
        </authorList>
    </citation>
    <scope>NUCLEOTIDE SEQUENCE [LARGE SCALE GENOMIC DNA]</scope>
    <source>
        <strain evidence="12 13">CBS764</strain>
    </source>
</reference>
<evidence type="ECO:0000259" key="11">
    <source>
        <dbReference type="PROSITE" id="PS51140"/>
    </source>
</evidence>
<feature type="transmembrane region" description="Helical" evidence="10">
    <location>
        <begin position="6"/>
        <end position="23"/>
    </location>
</feature>
<evidence type="ECO:0000256" key="2">
    <source>
        <dbReference type="ARBA" id="ARBA00022692"/>
    </source>
</evidence>
<dbReference type="FunFam" id="1.10.8.10:FF:000050">
    <property type="entry name" value="Related to AMFR protein"/>
    <property type="match status" value="1"/>
</dbReference>
<sequence length="199" mass="22716">MDKSTVTFLVTIIIGFILLKWFTQAEQHPSARQLAGEETGQTRGANAGHQQATESSRQFATRRVRRAVTPDMIEVVQSLAPHLHVEQIRYSLEQTGSVEETVERFLRGDDFPYPPGYRATPANRASPRGTVDHGDPRKKDNIRPDNLLEKFNVDLSEDLSGQDVKDMDIEARKKFMVWQARRNLEKRLETDESLRSLVN</sequence>
<comment type="subcellular location">
    <subcellularLocation>
        <location evidence="1">Endoplasmic reticulum membrane</location>
        <topology evidence="1">Single-pass membrane protein</topology>
    </subcellularLocation>
</comment>
<feature type="compositionally biased region" description="Polar residues" evidence="9">
    <location>
        <begin position="39"/>
        <end position="59"/>
    </location>
</feature>
<evidence type="ECO:0000256" key="5">
    <source>
        <dbReference type="ARBA" id="ARBA00022989"/>
    </source>
</evidence>
<dbReference type="Pfam" id="PF02845">
    <property type="entry name" value="CUE"/>
    <property type="match status" value="1"/>
</dbReference>
<evidence type="ECO:0000313" key="13">
    <source>
        <dbReference type="Proteomes" id="UP000515788"/>
    </source>
</evidence>
<dbReference type="SMART" id="SM00546">
    <property type="entry name" value="CUE"/>
    <property type="match status" value="1"/>
</dbReference>
<keyword evidence="5 10" id="KW-1133">Transmembrane helix</keyword>